<dbReference type="InterPro" id="IPR006379">
    <property type="entry name" value="HAD-SF_hydro_IIB"/>
</dbReference>
<dbReference type="GO" id="GO:0005829">
    <property type="term" value="C:cytosol"/>
    <property type="evidence" value="ECO:0007669"/>
    <property type="project" value="TreeGrafter"/>
</dbReference>
<dbReference type="KEGG" id="efr:EFREU_v1c01550"/>
<accession>A0A2K8NQS1</accession>
<name>A0A2K8NQS1_9MOLU</name>
<dbReference type="InterPro" id="IPR000150">
    <property type="entry name" value="Cof"/>
</dbReference>
<dbReference type="SFLD" id="SFLDS00003">
    <property type="entry name" value="Haloacid_Dehalogenase"/>
    <property type="match status" value="1"/>
</dbReference>
<dbReference type="NCBIfam" id="TIGR00099">
    <property type="entry name" value="Cof-subfamily"/>
    <property type="match status" value="1"/>
</dbReference>
<evidence type="ECO:0000313" key="2">
    <source>
        <dbReference type="Proteomes" id="UP000232222"/>
    </source>
</evidence>
<dbReference type="RefSeq" id="WP_100609141.1">
    <property type="nucleotide sequence ID" value="NZ_CP024962.1"/>
</dbReference>
<reference evidence="1 2" key="1">
    <citation type="submission" date="2017-11" db="EMBL/GenBank/DDBJ databases">
        <title>Genome sequence of Entomoplasma freundtii BARC 318 (ATCC 51999).</title>
        <authorList>
            <person name="Lo W.-S."/>
            <person name="Gasparich G.E."/>
            <person name="Kuo C.-H."/>
        </authorList>
    </citation>
    <scope>NUCLEOTIDE SEQUENCE [LARGE SCALE GENOMIC DNA]</scope>
    <source>
        <strain evidence="1 2">BARC 318</strain>
    </source>
</reference>
<dbReference type="EMBL" id="CP024962">
    <property type="protein sequence ID" value="ATZ16182.1"/>
    <property type="molecule type" value="Genomic_DNA"/>
</dbReference>
<dbReference type="SUPFAM" id="SSF56784">
    <property type="entry name" value="HAD-like"/>
    <property type="match status" value="1"/>
</dbReference>
<dbReference type="Proteomes" id="UP000232222">
    <property type="component" value="Chromosome"/>
</dbReference>
<dbReference type="GO" id="GO:0016791">
    <property type="term" value="F:phosphatase activity"/>
    <property type="evidence" value="ECO:0007669"/>
    <property type="project" value="TreeGrafter"/>
</dbReference>
<dbReference type="NCBIfam" id="TIGR01484">
    <property type="entry name" value="HAD-SF-IIB"/>
    <property type="match status" value="1"/>
</dbReference>
<proteinExistence type="predicted"/>
<sequence>MIKLIATDIDGTIFHRGKINPTVIQALKEAQDQGLKITLATGRNARSIQKILDQMGMGLNYSDIPIIGQNGAEVFTIQPNGDMKEEYNHFFTKEETDLLFKLANKHHVQIFSYAYNDKLSYVNKKWHPFVWALSHNSKRKPLKYDFVHPLKSPISKLIVSGSRRQMQKFREEVSNYNYPIFAFSYVQDARQNIEIVPKGVNKSEGLKFLAKKFNLQPEEVAYFGDGENDLEAIKWAGLGFAMGNAHDHIKKAADKVAPSVQENGVAVEINRLLEAQKNTPTK</sequence>
<dbReference type="OrthoDB" id="384659at2"/>
<dbReference type="InterPro" id="IPR023214">
    <property type="entry name" value="HAD_sf"/>
</dbReference>
<organism evidence="1 2">
    <name type="scientific">Entomoplasma freundtii</name>
    <dbReference type="NCBI Taxonomy" id="74700"/>
    <lineage>
        <taxon>Bacteria</taxon>
        <taxon>Bacillati</taxon>
        <taxon>Mycoplasmatota</taxon>
        <taxon>Mollicutes</taxon>
        <taxon>Entomoplasmatales</taxon>
        <taxon>Entomoplasmataceae</taxon>
        <taxon>Entomoplasma</taxon>
    </lineage>
</organism>
<protein>
    <submittedName>
        <fullName evidence="1">HAD superfamily hydrolase</fullName>
    </submittedName>
</protein>
<dbReference type="Gene3D" id="3.40.50.1000">
    <property type="entry name" value="HAD superfamily/HAD-like"/>
    <property type="match status" value="1"/>
</dbReference>
<dbReference type="InterPro" id="IPR036412">
    <property type="entry name" value="HAD-like_sf"/>
</dbReference>
<dbReference type="GO" id="GO:0000287">
    <property type="term" value="F:magnesium ion binding"/>
    <property type="evidence" value="ECO:0007669"/>
    <property type="project" value="TreeGrafter"/>
</dbReference>
<gene>
    <name evidence="1" type="primary">had</name>
    <name evidence="1" type="ORF">EFREU_v1c01550</name>
</gene>
<dbReference type="AlphaFoldDB" id="A0A2K8NQS1"/>
<evidence type="ECO:0000313" key="1">
    <source>
        <dbReference type="EMBL" id="ATZ16182.1"/>
    </source>
</evidence>
<dbReference type="Gene3D" id="3.30.1240.10">
    <property type="match status" value="1"/>
</dbReference>
<dbReference type="CDD" id="cd07516">
    <property type="entry name" value="HAD_Pase"/>
    <property type="match status" value="1"/>
</dbReference>
<dbReference type="PANTHER" id="PTHR10000:SF8">
    <property type="entry name" value="HAD SUPERFAMILY HYDROLASE-LIKE, TYPE 3"/>
    <property type="match status" value="1"/>
</dbReference>
<dbReference type="PANTHER" id="PTHR10000">
    <property type="entry name" value="PHOSPHOSERINE PHOSPHATASE"/>
    <property type="match status" value="1"/>
</dbReference>
<keyword evidence="1" id="KW-0378">Hydrolase</keyword>
<dbReference type="PROSITE" id="PS01229">
    <property type="entry name" value="COF_2"/>
    <property type="match status" value="1"/>
</dbReference>
<keyword evidence="2" id="KW-1185">Reference proteome</keyword>
<dbReference type="SFLD" id="SFLDG01140">
    <property type="entry name" value="C2.B:_Phosphomannomutase_and_P"/>
    <property type="match status" value="1"/>
</dbReference>
<dbReference type="Pfam" id="PF08282">
    <property type="entry name" value="Hydrolase_3"/>
    <property type="match status" value="1"/>
</dbReference>